<organism evidence="2 3">
    <name type="scientific">Ruficoccus amylovorans</name>
    <dbReference type="NCBI Taxonomy" id="1804625"/>
    <lineage>
        <taxon>Bacteria</taxon>
        <taxon>Pseudomonadati</taxon>
        <taxon>Verrucomicrobiota</taxon>
        <taxon>Opitutia</taxon>
        <taxon>Puniceicoccales</taxon>
        <taxon>Cerasicoccaceae</taxon>
        <taxon>Ruficoccus</taxon>
    </lineage>
</organism>
<comment type="caution">
    <text evidence="2">The sequence shown here is derived from an EMBL/GenBank/DDBJ whole genome shotgun (WGS) entry which is preliminary data.</text>
</comment>
<evidence type="ECO:0000313" key="2">
    <source>
        <dbReference type="EMBL" id="MBC2596277.1"/>
    </source>
</evidence>
<dbReference type="AlphaFoldDB" id="A0A842HLD4"/>
<evidence type="ECO:0000313" key="3">
    <source>
        <dbReference type="Proteomes" id="UP000546464"/>
    </source>
</evidence>
<dbReference type="RefSeq" id="WP_185677187.1">
    <property type="nucleotide sequence ID" value="NZ_JACHVB010000063.1"/>
</dbReference>
<accession>A0A842HLD4</accession>
<dbReference type="EMBL" id="JACHVB010000063">
    <property type="protein sequence ID" value="MBC2596277.1"/>
    <property type="molecule type" value="Genomic_DNA"/>
</dbReference>
<keyword evidence="1" id="KW-0472">Membrane</keyword>
<name>A0A842HLD4_9BACT</name>
<feature type="transmembrane region" description="Helical" evidence="1">
    <location>
        <begin position="69"/>
        <end position="91"/>
    </location>
</feature>
<dbReference type="Proteomes" id="UP000546464">
    <property type="component" value="Unassembled WGS sequence"/>
</dbReference>
<reference evidence="2 3" key="1">
    <citation type="submission" date="2020-07" db="EMBL/GenBank/DDBJ databases">
        <authorList>
            <person name="Feng X."/>
        </authorList>
    </citation>
    <scope>NUCLEOTIDE SEQUENCE [LARGE SCALE GENOMIC DNA]</scope>
    <source>
        <strain evidence="2 3">JCM31066</strain>
    </source>
</reference>
<feature type="transmembrane region" description="Helical" evidence="1">
    <location>
        <begin position="171"/>
        <end position="196"/>
    </location>
</feature>
<keyword evidence="1" id="KW-1133">Transmembrane helix</keyword>
<keyword evidence="3" id="KW-1185">Reference proteome</keyword>
<keyword evidence="1" id="KW-0812">Transmembrane</keyword>
<sequence length="231" mass="25588">MPRHSSRRSSYQDDDYSDRRVRLRAKVFFDLQHLLPALGLVLLIAGIVQALFCYVPVDFANPLWEYKLFGCLIRCAWLPLIGLALILIPFSKVCSFRHLKLRGAVTWVALAAGIAAVLLVPYGIIVTLRAQEALTASIQSTLPTDFPAQLARALSAPRTGDPQEDLRLIRIALWGSTVQSCILSLLAATGFLLLFFKTGVYRYLLHQDAIGKGEHVGITRAAISEEDDPED</sequence>
<protein>
    <submittedName>
        <fullName evidence="2">Uncharacterized protein</fullName>
    </submittedName>
</protein>
<evidence type="ECO:0000256" key="1">
    <source>
        <dbReference type="SAM" id="Phobius"/>
    </source>
</evidence>
<feature type="transmembrane region" description="Helical" evidence="1">
    <location>
        <begin position="103"/>
        <end position="125"/>
    </location>
</feature>
<feature type="transmembrane region" description="Helical" evidence="1">
    <location>
        <begin position="34"/>
        <end position="57"/>
    </location>
</feature>
<proteinExistence type="predicted"/>
<gene>
    <name evidence="2" type="ORF">H5P28_18570</name>
</gene>